<comment type="caution">
    <text evidence="1">The sequence shown here is derived from an EMBL/GenBank/DDBJ whole genome shotgun (WGS) entry which is preliminary data.</text>
</comment>
<dbReference type="PANTHER" id="PTHR33415">
    <property type="entry name" value="PROTEIN EMBRYO DEFECTIVE 514"/>
    <property type="match status" value="1"/>
</dbReference>
<dbReference type="EMBL" id="QWLL01000033">
    <property type="protein sequence ID" value="RII76790.1"/>
    <property type="molecule type" value="Genomic_DNA"/>
</dbReference>
<evidence type="ECO:0000313" key="1">
    <source>
        <dbReference type="EMBL" id="RII76790.1"/>
    </source>
</evidence>
<organism evidence="1 2">
    <name type="scientific">Pseudomonas monteilii</name>
    <dbReference type="NCBI Taxonomy" id="76759"/>
    <lineage>
        <taxon>Bacteria</taxon>
        <taxon>Pseudomonadati</taxon>
        <taxon>Pseudomonadota</taxon>
        <taxon>Gammaproteobacteria</taxon>
        <taxon>Pseudomonadales</taxon>
        <taxon>Pseudomonadaceae</taxon>
        <taxon>Pseudomonas</taxon>
    </lineage>
</organism>
<reference evidence="1 2" key="1">
    <citation type="submission" date="2018-08" db="EMBL/GenBank/DDBJ databases">
        <title>Draft genome sequence of the cyanotroph, Pseudomonas monteilii BCN3.</title>
        <authorList>
            <person name="Jones L.B."/>
            <person name="Kunz D.A."/>
        </authorList>
    </citation>
    <scope>NUCLEOTIDE SEQUENCE [LARGE SCALE GENOMIC DNA]</scope>
    <source>
        <strain evidence="1 2">BCN3</strain>
    </source>
</reference>
<dbReference type="InterPro" id="IPR044673">
    <property type="entry name" value="DCL-like"/>
</dbReference>
<name>A0A399M4T6_9PSED</name>
<gene>
    <name evidence="1" type="ORF">D0894_15245</name>
</gene>
<dbReference type="AlphaFoldDB" id="A0A399M4T6"/>
<dbReference type="PANTHER" id="PTHR33415:SF12">
    <property type="entry name" value="PROTEIN EMBRYO DEFECTIVE 514"/>
    <property type="match status" value="1"/>
</dbReference>
<protein>
    <submittedName>
        <fullName evidence="1">DUF3223 domain-containing protein</fullName>
    </submittedName>
</protein>
<dbReference type="Pfam" id="PF11523">
    <property type="entry name" value="DUF3223"/>
    <property type="match status" value="1"/>
</dbReference>
<accession>A0A399M4T6</accession>
<sequence length="222" mass="24733">MYWLGPFEYRSKQALLDGLKMYLRTAPLGRVTHQVAIQKLHLLLALHPDAERKIGLGIDHFRIVRNELSGRGFRLVRPDGSEETFSYTKCITGVAQSAYGKACEALRFAVRPQLDAFRDQLIFPTCCAISGEPIVHPNDLHVDHKTPFWRLLSEFCKAHQVDLSTLQTTGNGMSLALVDSCITDAFVAYHLQHAKLQASCQSANLRKGGSEGTFAVPSKHKT</sequence>
<dbReference type="Gene3D" id="3.10.450.40">
    <property type="match status" value="1"/>
</dbReference>
<proteinExistence type="predicted"/>
<dbReference type="RefSeq" id="WP_119370399.1">
    <property type="nucleotide sequence ID" value="NZ_QWLL01000033.1"/>
</dbReference>
<evidence type="ECO:0000313" key="2">
    <source>
        <dbReference type="Proteomes" id="UP000265875"/>
    </source>
</evidence>
<dbReference type="Proteomes" id="UP000265875">
    <property type="component" value="Unassembled WGS sequence"/>
</dbReference>